<dbReference type="EMBL" id="ML987199">
    <property type="protein sequence ID" value="KAF2246338.1"/>
    <property type="molecule type" value="Genomic_DNA"/>
</dbReference>
<evidence type="ECO:0000313" key="2">
    <source>
        <dbReference type="EMBL" id="KAF2246338.1"/>
    </source>
</evidence>
<reference evidence="2" key="1">
    <citation type="journal article" date="2020" name="Stud. Mycol.">
        <title>101 Dothideomycetes genomes: a test case for predicting lifestyles and emergence of pathogens.</title>
        <authorList>
            <person name="Haridas S."/>
            <person name="Albert R."/>
            <person name="Binder M."/>
            <person name="Bloem J."/>
            <person name="Labutti K."/>
            <person name="Salamov A."/>
            <person name="Andreopoulos B."/>
            <person name="Baker S."/>
            <person name="Barry K."/>
            <person name="Bills G."/>
            <person name="Bluhm B."/>
            <person name="Cannon C."/>
            <person name="Castanera R."/>
            <person name="Culley D."/>
            <person name="Daum C."/>
            <person name="Ezra D."/>
            <person name="Gonzalez J."/>
            <person name="Henrissat B."/>
            <person name="Kuo A."/>
            <person name="Liang C."/>
            <person name="Lipzen A."/>
            <person name="Lutzoni F."/>
            <person name="Magnuson J."/>
            <person name="Mondo S."/>
            <person name="Nolan M."/>
            <person name="Ohm R."/>
            <person name="Pangilinan J."/>
            <person name="Park H.-J."/>
            <person name="Ramirez L."/>
            <person name="Alfaro M."/>
            <person name="Sun H."/>
            <person name="Tritt A."/>
            <person name="Yoshinaga Y."/>
            <person name="Zwiers L.-H."/>
            <person name="Turgeon B."/>
            <person name="Goodwin S."/>
            <person name="Spatafora J."/>
            <person name="Crous P."/>
            <person name="Grigoriev I."/>
        </authorList>
    </citation>
    <scope>NUCLEOTIDE SEQUENCE</scope>
    <source>
        <strain evidence="2">CBS 122368</strain>
    </source>
</reference>
<protein>
    <submittedName>
        <fullName evidence="2">Uncharacterized protein</fullName>
    </submittedName>
</protein>
<dbReference type="AlphaFoldDB" id="A0A6A6I8D0"/>
<proteinExistence type="predicted"/>
<organism evidence="2 3">
    <name type="scientific">Trematosphaeria pertusa</name>
    <dbReference type="NCBI Taxonomy" id="390896"/>
    <lineage>
        <taxon>Eukaryota</taxon>
        <taxon>Fungi</taxon>
        <taxon>Dikarya</taxon>
        <taxon>Ascomycota</taxon>
        <taxon>Pezizomycotina</taxon>
        <taxon>Dothideomycetes</taxon>
        <taxon>Pleosporomycetidae</taxon>
        <taxon>Pleosporales</taxon>
        <taxon>Massarineae</taxon>
        <taxon>Trematosphaeriaceae</taxon>
        <taxon>Trematosphaeria</taxon>
    </lineage>
</organism>
<dbReference type="OrthoDB" id="3680786at2759"/>
<accession>A0A6A6I8D0</accession>
<feature type="transmembrane region" description="Helical" evidence="1">
    <location>
        <begin position="50"/>
        <end position="73"/>
    </location>
</feature>
<gene>
    <name evidence="2" type="ORF">BU26DRAFT_567826</name>
</gene>
<sequence length="279" mass="30331">MVLASPSGRLSKRGVKRVIHSKGKPANQFRNALRPLIQDIDVVTLSKRILAGYMIGVIIVEAIIVAGAVRYLSDTQNLPKELKFAYDDLEQIHTIGVMNTIAIATDASATPYTITVPPPPTKTPIDVISIETLTTDNGERNAGDTVYRIPERIGQRLQDFLGMVSLSLSQDLCKGKDLAERVPDTAEVCLRQLRPLGAAFADDGPEGVISLRQQDYYQLPDAGQAIGFPIRNYIADGVQIIAPIIVPIYRLVRVRIPNSGPTPGPSPPNEEVFEVATLA</sequence>
<keyword evidence="3" id="KW-1185">Reference proteome</keyword>
<evidence type="ECO:0000256" key="1">
    <source>
        <dbReference type="SAM" id="Phobius"/>
    </source>
</evidence>
<keyword evidence="1" id="KW-1133">Transmembrane helix</keyword>
<name>A0A6A6I8D0_9PLEO</name>
<keyword evidence="1" id="KW-0812">Transmembrane</keyword>
<dbReference type="RefSeq" id="XP_033681342.1">
    <property type="nucleotide sequence ID" value="XM_033833701.1"/>
</dbReference>
<dbReference type="GeneID" id="54587031"/>
<evidence type="ECO:0000313" key="3">
    <source>
        <dbReference type="Proteomes" id="UP000800094"/>
    </source>
</evidence>
<keyword evidence="1" id="KW-0472">Membrane</keyword>
<dbReference type="Proteomes" id="UP000800094">
    <property type="component" value="Unassembled WGS sequence"/>
</dbReference>